<gene>
    <name evidence="2" type="ORF">ECRASSUSDP1_LOCUS26100</name>
</gene>
<sequence>MRKQFRYDNQQEIDDLKLSEFYCPDSRNFSVLGNILSETVSYFSFSIARQEYDIISRCNNATSAVTCQSNATIDSIFSKVQIRLYVVNTYFDFEDYDNPIKTYLDDRFLFYLIPGFSQNIGVRLQKNEAEIQDNYFAFAPGGDTKEFIGFDTVIERIGAEGNPDETLLDIIFTKDPSSKSYDRSVFTVLEAFGNVGGLLEIFSIAGGLIVGLFAERLFFYTIFSKMYLLEESEKPSQDERIPTNKVMSARESKDSSEASIKDMEYSHRQCERNVNFDENYKEELSEKAKQSIQRRSNYDWRFTDLFYNACGYFKFMFHCYVNKKNNLNIKRRLKYYTKGQDKYAHEFDAVRFRKSMRNLQALVRSLLDDSEKYIIKHQRSNVLIIDGNADDTDVQEDNDKKTPKLFANLLNKILYRIKIDKFINDYMNEEWTEQDYKLVSGVFSKKPLKNNQIETMMDQNHSRRPCIAVASIQSSLKRPNIKTTEESKDRDPASFRPQKLATDSILSLMKPSSSKISEASYD</sequence>
<feature type="region of interest" description="Disordered" evidence="1">
    <location>
        <begin position="238"/>
        <end position="258"/>
    </location>
</feature>
<evidence type="ECO:0000313" key="2">
    <source>
        <dbReference type="EMBL" id="CAI2384567.1"/>
    </source>
</evidence>
<dbReference type="PANTHER" id="PTHR31398">
    <property type="entry name" value="MEIOTIC NUCLEAR DIVISION PROTEIN 1 HOMOLOG"/>
    <property type="match status" value="1"/>
</dbReference>
<feature type="region of interest" description="Disordered" evidence="1">
    <location>
        <begin position="478"/>
        <end position="522"/>
    </location>
</feature>
<accession>A0AAD1Y4L2</accession>
<proteinExistence type="predicted"/>
<keyword evidence="3" id="KW-1185">Reference proteome</keyword>
<dbReference type="GO" id="GO:0007131">
    <property type="term" value="P:reciprocal meiotic recombination"/>
    <property type="evidence" value="ECO:0007669"/>
    <property type="project" value="TreeGrafter"/>
</dbReference>
<feature type="compositionally biased region" description="Polar residues" evidence="1">
    <location>
        <begin position="510"/>
        <end position="522"/>
    </location>
</feature>
<organism evidence="2 3">
    <name type="scientific">Euplotes crassus</name>
    <dbReference type="NCBI Taxonomy" id="5936"/>
    <lineage>
        <taxon>Eukaryota</taxon>
        <taxon>Sar</taxon>
        <taxon>Alveolata</taxon>
        <taxon>Ciliophora</taxon>
        <taxon>Intramacronucleata</taxon>
        <taxon>Spirotrichea</taxon>
        <taxon>Hypotrichia</taxon>
        <taxon>Euplotida</taxon>
        <taxon>Euplotidae</taxon>
        <taxon>Moneuplotes</taxon>
    </lineage>
</organism>
<protein>
    <submittedName>
        <fullName evidence="2">Uncharacterized protein</fullName>
    </submittedName>
</protein>
<reference evidence="2" key="1">
    <citation type="submission" date="2023-07" db="EMBL/GenBank/DDBJ databases">
        <authorList>
            <consortium name="AG Swart"/>
            <person name="Singh M."/>
            <person name="Singh A."/>
            <person name="Seah K."/>
            <person name="Emmerich C."/>
        </authorList>
    </citation>
    <scope>NUCLEOTIDE SEQUENCE</scope>
    <source>
        <strain evidence="2">DP1</strain>
    </source>
</reference>
<dbReference type="GO" id="GO:0005634">
    <property type="term" value="C:nucleus"/>
    <property type="evidence" value="ECO:0007669"/>
    <property type="project" value="TreeGrafter"/>
</dbReference>
<feature type="compositionally biased region" description="Basic and acidic residues" evidence="1">
    <location>
        <begin position="483"/>
        <end position="493"/>
    </location>
</feature>
<name>A0AAD1Y4L2_EUPCR</name>
<dbReference type="AlphaFoldDB" id="A0AAD1Y4L2"/>
<comment type="caution">
    <text evidence="2">The sequence shown here is derived from an EMBL/GenBank/DDBJ whole genome shotgun (WGS) entry which is preliminary data.</text>
</comment>
<dbReference type="Proteomes" id="UP001295684">
    <property type="component" value="Unassembled WGS sequence"/>
</dbReference>
<evidence type="ECO:0000313" key="3">
    <source>
        <dbReference type="Proteomes" id="UP001295684"/>
    </source>
</evidence>
<evidence type="ECO:0000256" key="1">
    <source>
        <dbReference type="SAM" id="MobiDB-lite"/>
    </source>
</evidence>
<dbReference type="EMBL" id="CAMPGE010026905">
    <property type="protein sequence ID" value="CAI2384567.1"/>
    <property type="molecule type" value="Genomic_DNA"/>
</dbReference>
<dbReference type="PANTHER" id="PTHR31398:SF0">
    <property type="entry name" value="MEIOTIC NUCLEAR DIVISION PROTEIN 1 HOMOLOG"/>
    <property type="match status" value="1"/>
</dbReference>